<feature type="transmembrane region" description="Helical" evidence="1">
    <location>
        <begin position="6"/>
        <end position="24"/>
    </location>
</feature>
<reference evidence="2 3" key="1">
    <citation type="journal article" date="2016" name="Nat. Commun.">
        <title>Thousands of microbial genomes shed light on interconnected biogeochemical processes in an aquifer system.</title>
        <authorList>
            <person name="Anantharaman K."/>
            <person name="Brown C.T."/>
            <person name="Hug L.A."/>
            <person name="Sharon I."/>
            <person name="Castelle C.J."/>
            <person name="Probst A.J."/>
            <person name="Thomas B.C."/>
            <person name="Singh A."/>
            <person name="Wilkins M.J."/>
            <person name="Karaoz U."/>
            <person name="Brodie E.L."/>
            <person name="Williams K.H."/>
            <person name="Hubbard S.S."/>
            <person name="Banfield J.F."/>
        </authorList>
    </citation>
    <scope>NUCLEOTIDE SEQUENCE [LARGE SCALE GENOMIC DNA]</scope>
</reference>
<evidence type="ECO:0000313" key="2">
    <source>
        <dbReference type="EMBL" id="OGD61315.1"/>
    </source>
</evidence>
<gene>
    <name evidence="2" type="ORF">A3I57_00085</name>
</gene>
<feature type="transmembrane region" description="Helical" evidence="1">
    <location>
        <begin position="203"/>
        <end position="229"/>
    </location>
</feature>
<feature type="transmembrane region" description="Helical" evidence="1">
    <location>
        <begin position="325"/>
        <end position="346"/>
    </location>
</feature>
<comment type="caution">
    <text evidence="2">The sequence shown here is derived from an EMBL/GenBank/DDBJ whole genome shotgun (WGS) entry which is preliminary data.</text>
</comment>
<dbReference type="EMBL" id="MEZQ01000015">
    <property type="protein sequence ID" value="OGD61315.1"/>
    <property type="molecule type" value="Genomic_DNA"/>
</dbReference>
<keyword evidence="1" id="KW-0472">Membrane</keyword>
<feature type="transmembrane region" description="Helical" evidence="1">
    <location>
        <begin position="235"/>
        <end position="253"/>
    </location>
</feature>
<evidence type="ECO:0000313" key="3">
    <source>
        <dbReference type="Proteomes" id="UP000176364"/>
    </source>
</evidence>
<keyword evidence="1" id="KW-0812">Transmembrane</keyword>
<feature type="transmembrane region" description="Helical" evidence="1">
    <location>
        <begin position="383"/>
        <end position="403"/>
    </location>
</feature>
<feature type="transmembrane region" description="Helical" evidence="1">
    <location>
        <begin position="358"/>
        <end position="376"/>
    </location>
</feature>
<proteinExistence type="predicted"/>
<keyword evidence="1" id="KW-1133">Transmembrane helix</keyword>
<name>A0A1F5E1N2_9BACT</name>
<feature type="transmembrane region" description="Helical" evidence="1">
    <location>
        <begin position="142"/>
        <end position="169"/>
    </location>
</feature>
<feature type="transmembrane region" description="Helical" evidence="1">
    <location>
        <begin position="298"/>
        <end position="318"/>
    </location>
</feature>
<protein>
    <recommendedName>
        <fullName evidence="4">Glycosyltransferase RgtA/B/C/D-like domain-containing protein</fullName>
    </recommendedName>
</protein>
<feature type="transmembrane region" description="Helical" evidence="1">
    <location>
        <begin position="175"/>
        <end position="196"/>
    </location>
</feature>
<accession>A0A1F5E1N2</accession>
<sequence>MKNKWLGVILALVAVKSLLWMMLIPPFQSPDENIHFGMIQYFGENNNPPYKRNPAVNSDELIAVTKILNFPWQSVHPVWRGLSNDWRQQILDLPPGLKNEFHYQQGTDGGQKLPQGYYWLNFPVYKIFSGADFLVRFYALRLVSVLLGLGTVYLAYLAGGLTVAALVGFQPMASVVFSSITYDSLAIFITSLFVYLGLNKKAWWALLVAVVGFTVKGQLIALILVWPLLLSGKERWLILPAIGVTGFAARSYWQWIGGINWSSLALGGYLKTNLLKFWAEIFPWYWGVFGWLEKTMPLWVYRGLKIITAAALIGLIRIKWTRQLAWLVGVIGSVALVVFANDWLVYSRGGGGFGVQGRYFLPAIVPEMILLAAGLRRFITPKILIIGAIGLNLVGLFTAYQYFGWVWGS</sequence>
<feature type="transmembrane region" description="Helical" evidence="1">
    <location>
        <begin position="274"/>
        <end position="292"/>
    </location>
</feature>
<dbReference type="AlphaFoldDB" id="A0A1F5E1N2"/>
<evidence type="ECO:0000256" key="1">
    <source>
        <dbReference type="SAM" id="Phobius"/>
    </source>
</evidence>
<organism evidence="2 3">
    <name type="scientific">Candidatus Beckwithbacteria bacterium RIFCSPLOWO2_02_FULL_47_23</name>
    <dbReference type="NCBI Taxonomy" id="1797463"/>
    <lineage>
        <taxon>Bacteria</taxon>
        <taxon>Candidatus Beckwithiibacteriota</taxon>
    </lineage>
</organism>
<dbReference type="Proteomes" id="UP000176364">
    <property type="component" value="Unassembled WGS sequence"/>
</dbReference>
<evidence type="ECO:0008006" key="4">
    <source>
        <dbReference type="Google" id="ProtNLM"/>
    </source>
</evidence>